<name>A0A2S3Z6Z6_9MICO</name>
<sequence>MDAYEITLLVVAGLLTVVFAWQLRPGAVIRPDALRDTARRAGLAITPEVEPVLIARIRSRTRGVLVGTLIALLVSTASLIALPESPDGGIWSGLMLIVLTGLGGAVGLCVAEFRSAFVSLGDRPRVARAPTPRRADYLSTVDLWCGPVAMGVSGVALAGVAALILVDPDDALSDASIPSLWWPGFVLWIISLASAGVGRILSTRLVGRGQPAGNDMELAWSDALRSWTLRALVQTPALGALCSVVVVLTSVSSAVTPSSGTGIAISVAFSIVPLVMGSVGVALLSMGSRRPPHYLTRLWPDVAAELRRGTHGVAAPVESGRP</sequence>
<feature type="transmembrane region" description="Helical" evidence="1">
    <location>
        <begin position="185"/>
        <end position="206"/>
    </location>
</feature>
<accession>A0A2S3Z6Z6</accession>
<dbReference type="Proteomes" id="UP000237340">
    <property type="component" value="Unassembled WGS sequence"/>
</dbReference>
<keyword evidence="1" id="KW-0472">Membrane</keyword>
<comment type="caution">
    <text evidence="2">The sequence shown here is derived from an EMBL/GenBank/DDBJ whole genome shotgun (WGS) entry which is preliminary data.</text>
</comment>
<gene>
    <name evidence="2" type="ORF">C3B61_19030</name>
</gene>
<feature type="transmembrane region" description="Helical" evidence="1">
    <location>
        <begin position="88"/>
        <end position="111"/>
    </location>
</feature>
<keyword evidence="1" id="KW-0812">Transmembrane</keyword>
<organism evidence="2 3">
    <name type="scientific">Cryobacterium zongtaii</name>
    <dbReference type="NCBI Taxonomy" id="1259217"/>
    <lineage>
        <taxon>Bacteria</taxon>
        <taxon>Bacillati</taxon>
        <taxon>Actinomycetota</taxon>
        <taxon>Actinomycetes</taxon>
        <taxon>Micrococcales</taxon>
        <taxon>Microbacteriaceae</taxon>
        <taxon>Cryobacterium</taxon>
    </lineage>
</organism>
<dbReference type="EMBL" id="PPXD01000030">
    <property type="protein sequence ID" value="POH60918.1"/>
    <property type="molecule type" value="Genomic_DNA"/>
</dbReference>
<evidence type="ECO:0000313" key="3">
    <source>
        <dbReference type="Proteomes" id="UP000237340"/>
    </source>
</evidence>
<feature type="transmembrane region" description="Helical" evidence="1">
    <location>
        <begin position="63"/>
        <end position="82"/>
    </location>
</feature>
<feature type="transmembrane region" description="Helical" evidence="1">
    <location>
        <begin position="227"/>
        <end position="251"/>
    </location>
</feature>
<feature type="transmembrane region" description="Helical" evidence="1">
    <location>
        <begin position="263"/>
        <end position="284"/>
    </location>
</feature>
<evidence type="ECO:0000313" key="2">
    <source>
        <dbReference type="EMBL" id="POH60918.1"/>
    </source>
</evidence>
<evidence type="ECO:0000256" key="1">
    <source>
        <dbReference type="SAM" id="Phobius"/>
    </source>
</evidence>
<dbReference type="AlphaFoldDB" id="A0A2S3Z6Z6"/>
<feature type="transmembrane region" description="Helical" evidence="1">
    <location>
        <begin position="143"/>
        <end position="165"/>
    </location>
</feature>
<keyword evidence="3" id="KW-1185">Reference proteome</keyword>
<feature type="transmembrane region" description="Helical" evidence="1">
    <location>
        <begin position="6"/>
        <end position="23"/>
    </location>
</feature>
<keyword evidence="1" id="KW-1133">Transmembrane helix</keyword>
<reference evidence="2 3" key="1">
    <citation type="submission" date="2018-01" db="EMBL/GenBank/DDBJ databases">
        <title>Cryobacterium sp. nov., from glaciers in China.</title>
        <authorList>
            <person name="Liu Q."/>
            <person name="Xin Y.-H."/>
        </authorList>
    </citation>
    <scope>NUCLEOTIDE SEQUENCE [LARGE SCALE GENOMIC DNA]</scope>
    <source>
        <strain evidence="2 3">TMN-42</strain>
    </source>
</reference>
<protein>
    <submittedName>
        <fullName evidence="2">Uncharacterized protein</fullName>
    </submittedName>
</protein>
<dbReference type="RefSeq" id="WP_103462023.1">
    <property type="nucleotide sequence ID" value="NZ_PPXD01000030.1"/>
</dbReference>
<proteinExistence type="predicted"/>